<dbReference type="PROSITE" id="PS00108">
    <property type="entry name" value="PROTEIN_KINASE_ST"/>
    <property type="match status" value="1"/>
</dbReference>
<feature type="non-terminal residue" evidence="2">
    <location>
        <position position="315"/>
    </location>
</feature>
<dbReference type="InterPro" id="IPR000719">
    <property type="entry name" value="Prot_kinase_dom"/>
</dbReference>
<dbReference type="GO" id="GO:0005524">
    <property type="term" value="F:ATP binding"/>
    <property type="evidence" value="ECO:0007669"/>
    <property type="project" value="InterPro"/>
</dbReference>
<dbReference type="Proteomes" id="UP000030748">
    <property type="component" value="Unassembled WGS sequence"/>
</dbReference>
<dbReference type="STRING" id="4155.A0A022RLM6"/>
<dbReference type="PANTHER" id="PTHR48011">
    <property type="entry name" value="CCR4-NOT TRANSCRIPTIONAL COMPLEX SUBUNIT CAF120-RELATED"/>
    <property type="match status" value="1"/>
</dbReference>
<dbReference type="GO" id="GO:0004672">
    <property type="term" value="F:protein kinase activity"/>
    <property type="evidence" value="ECO:0000318"/>
    <property type="project" value="GO_Central"/>
</dbReference>
<dbReference type="CDD" id="cd06606">
    <property type="entry name" value="STKc_MAPKKK"/>
    <property type="match status" value="1"/>
</dbReference>
<dbReference type="Gene3D" id="3.30.200.20">
    <property type="entry name" value="Phosphorylase Kinase, domain 1"/>
    <property type="match status" value="1"/>
</dbReference>
<dbReference type="GO" id="GO:0007165">
    <property type="term" value="P:signal transduction"/>
    <property type="evidence" value="ECO:0000318"/>
    <property type="project" value="GO_Central"/>
</dbReference>
<dbReference type="Gene3D" id="1.10.510.10">
    <property type="entry name" value="Transferase(Phosphotransferase) domain 1"/>
    <property type="match status" value="1"/>
</dbReference>
<dbReference type="PROSITE" id="PS50011">
    <property type="entry name" value="PROTEIN_KINASE_DOM"/>
    <property type="match status" value="1"/>
</dbReference>
<dbReference type="InterPro" id="IPR052751">
    <property type="entry name" value="Plant_MAPKKK"/>
</dbReference>
<dbReference type="InterPro" id="IPR011009">
    <property type="entry name" value="Kinase-like_dom_sf"/>
</dbReference>
<evidence type="ECO:0000313" key="3">
    <source>
        <dbReference type="Proteomes" id="UP000030748"/>
    </source>
</evidence>
<dbReference type="PANTHER" id="PTHR48011:SF103">
    <property type="entry name" value="MITOGEN-ACTIVATED PROTEIN KINASE KINASE KINASE YODA-LIKE"/>
    <property type="match status" value="1"/>
</dbReference>
<reference evidence="2 3" key="1">
    <citation type="journal article" date="2013" name="Proc. Natl. Acad. Sci. U.S.A.">
        <title>Fine-scale variation in meiotic recombination in Mimulus inferred from population shotgun sequencing.</title>
        <authorList>
            <person name="Hellsten U."/>
            <person name="Wright K.M."/>
            <person name="Jenkins J."/>
            <person name="Shu S."/>
            <person name="Yuan Y."/>
            <person name="Wessler S.R."/>
            <person name="Schmutz J."/>
            <person name="Willis J.H."/>
            <person name="Rokhsar D.S."/>
        </authorList>
    </citation>
    <scope>NUCLEOTIDE SEQUENCE [LARGE SCALE GENOMIC DNA]</scope>
    <source>
        <strain evidence="3">cv. DUN x IM62</strain>
    </source>
</reference>
<dbReference type="InterPro" id="IPR008271">
    <property type="entry name" value="Ser/Thr_kinase_AS"/>
</dbReference>
<accession>A0A022RLM6</accession>
<evidence type="ECO:0000313" key="2">
    <source>
        <dbReference type="EMBL" id="EYU41367.1"/>
    </source>
</evidence>
<dbReference type="Pfam" id="PF00069">
    <property type="entry name" value="Pkinase"/>
    <property type="match status" value="1"/>
</dbReference>
<name>A0A022RLM6_ERYGU</name>
<dbReference type="SUPFAM" id="SSF56112">
    <property type="entry name" value="Protein kinase-like (PK-like)"/>
    <property type="match status" value="1"/>
</dbReference>
<evidence type="ECO:0000259" key="1">
    <source>
        <dbReference type="PROSITE" id="PS50011"/>
    </source>
</evidence>
<dbReference type="eggNOG" id="KOG0198">
    <property type="taxonomic scope" value="Eukaryota"/>
</dbReference>
<gene>
    <name evidence="2" type="ORF">MIMGU_mgv1a017677mg</name>
</gene>
<sequence length="315" mass="34716">MTVSDGNDGAAWIRGPLIGKGSFGSVYRATLKKKRNPTSKLYGHDLPSTMAVKSSEASVSSTLRNERETMRRLKGSPYLIECFGDETTMDRRDGSLLAYNLLLEYCSGGNLAQRIKKSPSGLPESEIRVYARCILRGLDHIHRAGYVHCDLKPDNILLTKPFFRAKICDFGLAKRGGGGGCCRRGTTMYMSPEAVVDNIQEAASDVWAVGCVVFKMLTGKHVWGGEKAEEILKQIGTEDELPKIPEGTNISEVAKDFVKCCLVRDSILRPSAPMLLDHPFLDGLENDDVDDDVDWSDGFDVDVDDVDDDDSSFLH</sequence>
<organism evidence="2 3">
    <name type="scientific">Erythranthe guttata</name>
    <name type="common">Yellow monkey flower</name>
    <name type="synonym">Mimulus guttatus</name>
    <dbReference type="NCBI Taxonomy" id="4155"/>
    <lineage>
        <taxon>Eukaryota</taxon>
        <taxon>Viridiplantae</taxon>
        <taxon>Streptophyta</taxon>
        <taxon>Embryophyta</taxon>
        <taxon>Tracheophyta</taxon>
        <taxon>Spermatophyta</taxon>
        <taxon>Magnoliopsida</taxon>
        <taxon>eudicotyledons</taxon>
        <taxon>Gunneridae</taxon>
        <taxon>Pentapetalae</taxon>
        <taxon>asterids</taxon>
        <taxon>lamiids</taxon>
        <taxon>Lamiales</taxon>
        <taxon>Phrymaceae</taxon>
        <taxon>Erythranthe</taxon>
    </lineage>
</organism>
<keyword evidence="3" id="KW-1185">Reference proteome</keyword>
<dbReference type="SMART" id="SM00220">
    <property type="entry name" value="S_TKc"/>
    <property type="match status" value="1"/>
</dbReference>
<protein>
    <recommendedName>
        <fullName evidence="1">Protein kinase domain-containing protein</fullName>
    </recommendedName>
</protein>
<proteinExistence type="predicted"/>
<dbReference type="EMBL" id="KI630330">
    <property type="protein sequence ID" value="EYU41367.1"/>
    <property type="molecule type" value="Genomic_DNA"/>
</dbReference>
<dbReference type="AlphaFoldDB" id="A0A022RLM6"/>
<feature type="domain" description="Protein kinase" evidence="1">
    <location>
        <begin position="12"/>
        <end position="281"/>
    </location>
</feature>